<feature type="non-terminal residue" evidence="1">
    <location>
        <position position="1"/>
    </location>
</feature>
<organism evidence="1 2">
    <name type="scientific">Vibrio parahaemolyticus</name>
    <dbReference type="NCBI Taxonomy" id="670"/>
    <lineage>
        <taxon>Bacteria</taxon>
        <taxon>Pseudomonadati</taxon>
        <taxon>Pseudomonadota</taxon>
        <taxon>Gammaproteobacteria</taxon>
        <taxon>Vibrionales</taxon>
        <taxon>Vibrionaceae</taxon>
        <taxon>Vibrio</taxon>
    </lineage>
</organism>
<gene>
    <name evidence="1" type="ORF">HKB16_05905</name>
</gene>
<accession>A0A7Y0SFR3</accession>
<name>A0A7Y0SFR3_VIBPH</name>
<dbReference type="Proteomes" id="UP000518904">
    <property type="component" value="Unassembled WGS sequence"/>
</dbReference>
<protein>
    <submittedName>
        <fullName evidence="1">Uncharacterized protein</fullName>
    </submittedName>
</protein>
<comment type="caution">
    <text evidence="1">The sequence shown here is derived from an EMBL/GenBank/DDBJ whole genome shotgun (WGS) entry which is preliminary data.</text>
</comment>
<evidence type="ECO:0000313" key="2">
    <source>
        <dbReference type="Proteomes" id="UP000518904"/>
    </source>
</evidence>
<feature type="non-terminal residue" evidence="1">
    <location>
        <position position="87"/>
    </location>
</feature>
<dbReference type="EMBL" id="JABCLB010000699">
    <property type="protein sequence ID" value="NMU82413.1"/>
    <property type="molecule type" value="Genomic_DNA"/>
</dbReference>
<sequence>GTADTLGQTWEELLETMADKSGSMFVAKTTMEGLINIAKDLKGLIDPEPLVEFNELFKERVELEDRLRNMGDYNDLPSLSFGDTKSD</sequence>
<evidence type="ECO:0000313" key="1">
    <source>
        <dbReference type="EMBL" id="NMU82413.1"/>
    </source>
</evidence>
<proteinExistence type="predicted"/>
<reference evidence="1 2" key="1">
    <citation type="submission" date="2020-04" db="EMBL/GenBank/DDBJ databases">
        <title>Whole-genome sequencing of Vibrio spp. from China reveals different genetic environments of blaCTX-M-14 among diverse lineages.</title>
        <authorList>
            <person name="Zheng Z."/>
            <person name="Ye L."/>
            <person name="Chen S."/>
        </authorList>
    </citation>
    <scope>NUCLEOTIDE SEQUENCE [LARGE SCALE GENOMIC DNA]</scope>
    <source>
        <strain evidence="1 2">Vb0551</strain>
    </source>
</reference>
<dbReference type="AlphaFoldDB" id="A0A7Y0SFR3"/>